<reference evidence="6 7" key="1">
    <citation type="submission" date="2018-05" db="EMBL/GenBank/DDBJ databases">
        <title>Genomic Encyclopedia of Type Strains, Phase IV (KMG-IV): sequencing the most valuable type-strain genomes for metagenomic binning, comparative biology and taxonomic classification.</title>
        <authorList>
            <person name="Goeker M."/>
        </authorList>
    </citation>
    <scope>NUCLEOTIDE SEQUENCE [LARGE SCALE GENOMIC DNA]</scope>
    <source>
        <strain evidence="6 7">DSM 103371</strain>
    </source>
</reference>
<proteinExistence type="inferred from homology"/>
<dbReference type="GO" id="GO:0015074">
    <property type="term" value="P:DNA integration"/>
    <property type="evidence" value="ECO:0007669"/>
    <property type="project" value="UniProtKB-KW"/>
</dbReference>
<protein>
    <submittedName>
        <fullName evidence="6">Integrase</fullName>
    </submittedName>
</protein>
<feature type="domain" description="Tyr recombinase" evidence="5">
    <location>
        <begin position="180"/>
        <end position="362"/>
    </location>
</feature>
<keyword evidence="2" id="KW-0229">DNA integration</keyword>
<dbReference type="InterPro" id="IPR038488">
    <property type="entry name" value="Integrase_DNA-bd_sf"/>
</dbReference>
<dbReference type="PANTHER" id="PTHR30629:SF2">
    <property type="entry name" value="PROPHAGE INTEGRASE INTS-RELATED"/>
    <property type="match status" value="1"/>
</dbReference>
<dbReference type="OrthoDB" id="9795573at2"/>
<dbReference type="EMBL" id="QGGV01000008">
    <property type="protein sequence ID" value="PWK55200.1"/>
    <property type="molecule type" value="Genomic_DNA"/>
</dbReference>
<comment type="similarity">
    <text evidence="1">Belongs to the 'phage' integrase family.</text>
</comment>
<accession>A0A316G5Z1</accession>
<dbReference type="GO" id="GO:0003677">
    <property type="term" value="F:DNA binding"/>
    <property type="evidence" value="ECO:0007669"/>
    <property type="project" value="UniProtKB-KW"/>
</dbReference>
<dbReference type="SUPFAM" id="SSF56349">
    <property type="entry name" value="DNA breaking-rejoining enzymes"/>
    <property type="match status" value="1"/>
</dbReference>
<dbReference type="Pfam" id="PF13356">
    <property type="entry name" value="Arm-DNA-bind_3"/>
    <property type="match status" value="1"/>
</dbReference>
<organism evidence="6 7">
    <name type="scientific">Silicimonas algicola</name>
    <dbReference type="NCBI Taxonomy" id="1826607"/>
    <lineage>
        <taxon>Bacteria</taxon>
        <taxon>Pseudomonadati</taxon>
        <taxon>Pseudomonadota</taxon>
        <taxon>Alphaproteobacteria</taxon>
        <taxon>Rhodobacterales</taxon>
        <taxon>Paracoccaceae</taxon>
    </lineage>
</organism>
<dbReference type="Pfam" id="PF00589">
    <property type="entry name" value="Phage_integrase"/>
    <property type="match status" value="1"/>
</dbReference>
<dbReference type="InterPro" id="IPR010998">
    <property type="entry name" value="Integrase_recombinase_N"/>
</dbReference>
<dbReference type="Gene3D" id="3.30.160.390">
    <property type="entry name" value="Integrase, DNA-binding domain"/>
    <property type="match status" value="1"/>
</dbReference>
<dbReference type="InterPro" id="IPR025166">
    <property type="entry name" value="Integrase_DNA_bind_dom"/>
</dbReference>
<dbReference type="InterPro" id="IPR002104">
    <property type="entry name" value="Integrase_catalytic"/>
</dbReference>
<dbReference type="InterPro" id="IPR053876">
    <property type="entry name" value="Phage_int_M"/>
</dbReference>
<keyword evidence="3" id="KW-0238">DNA-binding</keyword>
<dbReference type="Gene3D" id="1.10.150.130">
    <property type="match status" value="1"/>
</dbReference>
<evidence type="ECO:0000313" key="7">
    <source>
        <dbReference type="Proteomes" id="UP000245390"/>
    </source>
</evidence>
<sequence>MARRSLGGKLYVEEREGGGSYLYRYRLDGRDNWMSVGKVADVSEEQARQELARQSEIVREGRDPVRERVAVRRRGLTVEDAVREYWSLHCRHLAKHEVWIRMFEIHVFPKVGRVPVAQLTADEVLKVLKPIWKDQYPTAKRLRTRLGLVLRHVSIDDPRVDIAIPDRVKARLGTVQWQERPHPALPWEKVPAVFEALSSSVAHNALKLLILSGVRVACVTRAEWNEVDFDAAIWTVPKERVKGWKSGFRVPLTGGMIDVLRRQWHRRGESKLVFASKDAWKRAYVSENTFNKWLRENDWKDEQGEAVTAHGFRSSFRDWASQARVERDLAEHCIQHVSAQGTRVERAYWREDRLEARRGVMEAWSAFVTGISAEERREALAQKSEALHRWHRDVPYVEADLRGIKADWDDVD</sequence>
<evidence type="ECO:0000256" key="4">
    <source>
        <dbReference type="ARBA" id="ARBA00023172"/>
    </source>
</evidence>
<dbReference type="KEGG" id="salo:EF888_06880"/>
<evidence type="ECO:0000256" key="1">
    <source>
        <dbReference type="ARBA" id="ARBA00008857"/>
    </source>
</evidence>
<evidence type="ECO:0000256" key="2">
    <source>
        <dbReference type="ARBA" id="ARBA00022908"/>
    </source>
</evidence>
<keyword evidence="7" id="KW-1185">Reference proteome</keyword>
<name>A0A316G5Z1_9RHOB</name>
<dbReference type="Pfam" id="PF22022">
    <property type="entry name" value="Phage_int_M"/>
    <property type="match status" value="1"/>
</dbReference>
<dbReference type="AlphaFoldDB" id="A0A316G5Z1"/>
<evidence type="ECO:0000313" key="6">
    <source>
        <dbReference type="EMBL" id="PWK55200.1"/>
    </source>
</evidence>
<dbReference type="Gene3D" id="1.10.443.10">
    <property type="entry name" value="Intergrase catalytic core"/>
    <property type="match status" value="1"/>
</dbReference>
<evidence type="ECO:0000259" key="5">
    <source>
        <dbReference type="PROSITE" id="PS51898"/>
    </source>
</evidence>
<keyword evidence="4" id="KW-0233">DNA recombination</keyword>
<dbReference type="InterPro" id="IPR013762">
    <property type="entry name" value="Integrase-like_cat_sf"/>
</dbReference>
<dbReference type="InterPro" id="IPR050808">
    <property type="entry name" value="Phage_Integrase"/>
</dbReference>
<dbReference type="GO" id="GO:0006310">
    <property type="term" value="P:DNA recombination"/>
    <property type="evidence" value="ECO:0007669"/>
    <property type="project" value="UniProtKB-KW"/>
</dbReference>
<dbReference type="PROSITE" id="PS51898">
    <property type="entry name" value="TYR_RECOMBINASE"/>
    <property type="match status" value="1"/>
</dbReference>
<gene>
    <name evidence="6" type="ORF">C8D95_10879</name>
</gene>
<dbReference type="CDD" id="cd00801">
    <property type="entry name" value="INT_P4_C"/>
    <property type="match status" value="1"/>
</dbReference>
<dbReference type="Proteomes" id="UP000245390">
    <property type="component" value="Unassembled WGS sequence"/>
</dbReference>
<evidence type="ECO:0000256" key="3">
    <source>
        <dbReference type="ARBA" id="ARBA00023125"/>
    </source>
</evidence>
<dbReference type="RefSeq" id="WP_109760206.1">
    <property type="nucleotide sequence ID" value="NZ_CP034588.1"/>
</dbReference>
<dbReference type="InterPro" id="IPR011010">
    <property type="entry name" value="DNA_brk_join_enz"/>
</dbReference>
<dbReference type="PANTHER" id="PTHR30629">
    <property type="entry name" value="PROPHAGE INTEGRASE"/>
    <property type="match status" value="1"/>
</dbReference>
<comment type="caution">
    <text evidence="6">The sequence shown here is derived from an EMBL/GenBank/DDBJ whole genome shotgun (WGS) entry which is preliminary data.</text>
</comment>